<dbReference type="Proteomes" id="UP000821853">
    <property type="component" value="Chromosome 2"/>
</dbReference>
<dbReference type="VEuPathDB" id="VectorBase:HLOH_046722"/>
<dbReference type="PANTHER" id="PTHR19229:SF250">
    <property type="entry name" value="ABC TRANSPORTER DOMAIN-CONTAINING PROTEIN-RELATED"/>
    <property type="match status" value="1"/>
</dbReference>
<dbReference type="InterPro" id="IPR003439">
    <property type="entry name" value="ABC_transporter-like_ATP-bd"/>
</dbReference>
<reference evidence="2 3" key="1">
    <citation type="journal article" date="2020" name="Cell">
        <title>Large-Scale Comparative Analyses of Tick Genomes Elucidate Their Genetic Diversity and Vector Capacities.</title>
        <authorList>
            <consortium name="Tick Genome and Microbiome Consortium (TIGMIC)"/>
            <person name="Jia N."/>
            <person name="Wang J."/>
            <person name="Shi W."/>
            <person name="Du L."/>
            <person name="Sun Y."/>
            <person name="Zhan W."/>
            <person name="Jiang J.F."/>
            <person name="Wang Q."/>
            <person name="Zhang B."/>
            <person name="Ji P."/>
            <person name="Bell-Sakyi L."/>
            <person name="Cui X.M."/>
            <person name="Yuan T.T."/>
            <person name="Jiang B.G."/>
            <person name="Yang W.F."/>
            <person name="Lam T.T."/>
            <person name="Chang Q.C."/>
            <person name="Ding S.J."/>
            <person name="Wang X.J."/>
            <person name="Zhu J.G."/>
            <person name="Ruan X.D."/>
            <person name="Zhao L."/>
            <person name="Wei J.T."/>
            <person name="Ye R.Z."/>
            <person name="Que T.C."/>
            <person name="Du C.H."/>
            <person name="Zhou Y.H."/>
            <person name="Cheng J.X."/>
            <person name="Dai P.F."/>
            <person name="Guo W.B."/>
            <person name="Han X.H."/>
            <person name="Huang E.J."/>
            <person name="Li L.F."/>
            <person name="Wei W."/>
            <person name="Gao Y.C."/>
            <person name="Liu J.Z."/>
            <person name="Shao H.Z."/>
            <person name="Wang X."/>
            <person name="Wang C.C."/>
            <person name="Yang T.C."/>
            <person name="Huo Q.B."/>
            <person name="Li W."/>
            <person name="Chen H.Y."/>
            <person name="Chen S.E."/>
            <person name="Zhou L.G."/>
            <person name="Ni X.B."/>
            <person name="Tian J.H."/>
            <person name="Sheng Y."/>
            <person name="Liu T."/>
            <person name="Pan Y.S."/>
            <person name="Xia L.Y."/>
            <person name="Li J."/>
            <person name="Zhao F."/>
            <person name="Cao W.C."/>
        </authorList>
    </citation>
    <scope>NUCLEOTIDE SEQUENCE [LARGE SCALE GENOMIC DNA]</scope>
    <source>
        <strain evidence="2">HaeL-2018</strain>
    </source>
</reference>
<proteinExistence type="predicted"/>
<dbReference type="SUPFAM" id="SSF52540">
    <property type="entry name" value="P-loop containing nucleoside triphosphate hydrolases"/>
    <property type="match status" value="1"/>
</dbReference>
<feature type="domain" description="ABC transporter" evidence="1">
    <location>
        <begin position="36"/>
        <end position="150"/>
    </location>
</feature>
<accession>A0A9J6FZ11</accession>
<sequence>MSQLCCRQGQYAKWYVTAMEKTANRFQPKIKHCNQLQGLSFTVRSGECFGLLGVNGAGKTTTFRILTGQILPHGGDAYVAGFSVLNNRPQVHHYMGYCPQRDGLLDMMTGIETLVLYGRLRGVPMTREYLDVLIDIFRLEDIADQLVGTYRFAFEEGLCSVRQQISRSIRIM</sequence>
<dbReference type="InterPro" id="IPR026082">
    <property type="entry name" value="ABCA"/>
</dbReference>
<name>A0A9J6FZ11_HAELO</name>
<dbReference type="PANTHER" id="PTHR19229">
    <property type="entry name" value="ATP-BINDING CASSETTE TRANSPORTER SUBFAMILY A ABCA"/>
    <property type="match status" value="1"/>
</dbReference>
<dbReference type="OrthoDB" id="10255969at2759"/>
<dbReference type="GO" id="GO:0140359">
    <property type="term" value="F:ABC-type transporter activity"/>
    <property type="evidence" value="ECO:0007669"/>
    <property type="project" value="InterPro"/>
</dbReference>
<dbReference type="GO" id="GO:0005524">
    <property type="term" value="F:ATP binding"/>
    <property type="evidence" value="ECO:0007669"/>
    <property type="project" value="InterPro"/>
</dbReference>
<dbReference type="Pfam" id="PF00005">
    <property type="entry name" value="ABC_tran"/>
    <property type="match status" value="1"/>
</dbReference>
<comment type="caution">
    <text evidence="2">The sequence shown here is derived from an EMBL/GenBank/DDBJ whole genome shotgun (WGS) entry which is preliminary data.</text>
</comment>
<dbReference type="GO" id="GO:0016887">
    <property type="term" value="F:ATP hydrolysis activity"/>
    <property type="evidence" value="ECO:0007669"/>
    <property type="project" value="InterPro"/>
</dbReference>
<evidence type="ECO:0000259" key="1">
    <source>
        <dbReference type="Pfam" id="PF00005"/>
    </source>
</evidence>
<organism evidence="2 3">
    <name type="scientific">Haemaphysalis longicornis</name>
    <name type="common">Bush tick</name>
    <dbReference type="NCBI Taxonomy" id="44386"/>
    <lineage>
        <taxon>Eukaryota</taxon>
        <taxon>Metazoa</taxon>
        <taxon>Ecdysozoa</taxon>
        <taxon>Arthropoda</taxon>
        <taxon>Chelicerata</taxon>
        <taxon>Arachnida</taxon>
        <taxon>Acari</taxon>
        <taxon>Parasitiformes</taxon>
        <taxon>Ixodida</taxon>
        <taxon>Ixodoidea</taxon>
        <taxon>Ixodidae</taxon>
        <taxon>Haemaphysalinae</taxon>
        <taxon>Haemaphysalis</taxon>
    </lineage>
</organism>
<dbReference type="InterPro" id="IPR027417">
    <property type="entry name" value="P-loop_NTPase"/>
</dbReference>
<keyword evidence="3" id="KW-1185">Reference proteome</keyword>
<protein>
    <recommendedName>
        <fullName evidence="1">ABC transporter domain-containing protein</fullName>
    </recommendedName>
</protein>
<gene>
    <name evidence="2" type="ORF">HPB48_004509</name>
</gene>
<dbReference type="EMBL" id="JABSTR010000004">
    <property type="protein sequence ID" value="KAH9368317.1"/>
    <property type="molecule type" value="Genomic_DNA"/>
</dbReference>
<dbReference type="AlphaFoldDB" id="A0A9J6FZ11"/>
<evidence type="ECO:0000313" key="2">
    <source>
        <dbReference type="EMBL" id="KAH9368317.1"/>
    </source>
</evidence>
<dbReference type="GO" id="GO:0005319">
    <property type="term" value="F:lipid transporter activity"/>
    <property type="evidence" value="ECO:0007669"/>
    <property type="project" value="TreeGrafter"/>
</dbReference>
<dbReference type="Gene3D" id="3.40.50.300">
    <property type="entry name" value="P-loop containing nucleotide triphosphate hydrolases"/>
    <property type="match status" value="1"/>
</dbReference>
<dbReference type="GO" id="GO:0016020">
    <property type="term" value="C:membrane"/>
    <property type="evidence" value="ECO:0007669"/>
    <property type="project" value="InterPro"/>
</dbReference>
<evidence type="ECO:0000313" key="3">
    <source>
        <dbReference type="Proteomes" id="UP000821853"/>
    </source>
</evidence>